<evidence type="ECO:0000313" key="1">
    <source>
        <dbReference type="EMBL" id="MDN7795254.1"/>
    </source>
</evidence>
<gene>
    <name evidence="1" type="ORF">QZM33_09895</name>
</gene>
<dbReference type="RefSeq" id="WP_012218078.1">
    <property type="nucleotide sequence ID" value="NZ_CADESV010000013.1"/>
</dbReference>
<evidence type="ECO:0008006" key="3">
    <source>
        <dbReference type="Google" id="ProtNLM"/>
    </source>
</evidence>
<accession>A0AAW7SZR2</accession>
<proteinExistence type="predicted"/>
<sequence>MDKVSKAPVIDGIDLSLAMTWSRHQQFAAYSGQVVRAHRYIEDLMDVLLKDFRLRVCRNGKPTLRPTYHEKYKCLNRHWAKKSQAGRWVWEAVRLLNDCRNEMAHGVSRSDAPPWRLARAQLKRYVEYVEKHGPDVVEPAAGVLPAGTFNTVTVVLALSIQRLALAERRAILQSDEEPHQRDALRALFE</sequence>
<organism evidence="1 2">
    <name type="scientific">Burkholderia vietnamiensis</name>
    <dbReference type="NCBI Taxonomy" id="60552"/>
    <lineage>
        <taxon>Bacteria</taxon>
        <taxon>Pseudomonadati</taxon>
        <taxon>Pseudomonadota</taxon>
        <taxon>Betaproteobacteria</taxon>
        <taxon>Burkholderiales</taxon>
        <taxon>Burkholderiaceae</taxon>
        <taxon>Burkholderia</taxon>
        <taxon>Burkholderia cepacia complex</taxon>
    </lineage>
</organism>
<dbReference type="AlphaFoldDB" id="A0AAW7SZR2"/>
<dbReference type="EMBL" id="JAUJRV010000005">
    <property type="protein sequence ID" value="MDN7795254.1"/>
    <property type="molecule type" value="Genomic_DNA"/>
</dbReference>
<dbReference type="Proteomes" id="UP001171620">
    <property type="component" value="Unassembled WGS sequence"/>
</dbReference>
<name>A0AAW7SZR2_BURVI</name>
<reference evidence="1" key="1">
    <citation type="submission" date="2023-07" db="EMBL/GenBank/DDBJ databases">
        <title>A collection of bacterial strains from the Burkholderia cepacia Research Laboratory and Repository.</title>
        <authorList>
            <person name="Lipuma J."/>
            <person name="Spilker T."/>
            <person name="Caverly L."/>
        </authorList>
    </citation>
    <scope>NUCLEOTIDE SEQUENCE</scope>
    <source>
        <strain evidence="1">AU44268</strain>
    </source>
</reference>
<evidence type="ECO:0000313" key="2">
    <source>
        <dbReference type="Proteomes" id="UP001171620"/>
    </source>
</evidence>
<comment type="caution">
    <text evidence="1">The sequence shown here is derived from an EMBL/GenBank/DDBJ whole genome shotgun (WGS) entry which is preliminary data.</text>
</comment>
<protein>
    <recommendedName>
        <fullName evidence="3">Apea-like HEPN domain-containing protein</fullName>
    </recommendedName>
</protein>